<accession>B9SLZ5</accession>
<dbReference type="EMBL" id="EQ974023">
    <property type="protein sequence ID" value="EEF35386.1"/>
    <property type="molecule type" value="Genomic_DNA"/>
</dbReference>
<organism evidence="3 4">
    <name type="scientific">Ricinus communis</name>
    <name type="common">Castor bean</name>
    <dbReference type="NCBI Taxonomy" id="3988"/>
    <lineage>
        <taxon>Eukaryota</taxon>
        <taxon>Viridiplantae</taxon>
        <taxon>Streptophyta</taxon>
        <taxon>Embryophyta</taxon>
        <taxon>Tracheophyta</taxon>
        <taxon>Spermatophyta</taxon>
        <taxon>Magnoliopsida</taxon>
        <taxon>eudicotyledons</taxon>
        <taxon>Gunneridae</taxon>
        <taxon>Pentapetalae</taxon>
        <taxon>rosids</taxon>
        <taxon>fabids</taxon>
        <taxon>Malpighiales</taxon>
        <taxon>Euphorbiaceae</taxon>
        <taxon>Acalyphoideae</taxon>
        <taxon>Acalypheae</taxon>
        <taxon>Ricinus</taxon>
    </lineage>
</organism>
<reference evidence="4" key="1">
    <citation type="journal article" date="2010" name="Nat. Biotechnol.">
        <title>Draft genome sequence of the oilseed species Ricinus communis.</title>
        <authorList>
            <person name="Chan A.P."/>
            <person name="Crabtree J."/>
            <person name="Zhao Q."/>
            <person name="Lorenzi H."/>
            <person name="Orvis J."/>
            <person name="Puiu D."/>
            <person name="Melake-Berhan A."/>
            <person name="Jones K.M."/>
            <person name="Redman J."/>
            <person name="Chen G."/>
            <person name="Cahoon E.B."/>
            <person name="Gedil M."/>
            <person name="Stanke M."/>
            <person name="Haas B.J."/>
            <person name="Wortman J.R."/>
            <person name="Fraser-Liggett C.M."/>
            <person name="Ravel J."/>
            <person name="Rabinowicz P.D."/>
        </authorList>
    </citation>
    <scope>NUCLEOTIDE SEQUENCE [LARGE SCALE GENOMIC DNA]</scope>
    <source>
        <strain evidence="4">cv. Hale</strain>
    </source>
</reference>
<evidence type="ECO:0000313" key="3">
    <source>
        <dbReference type="EMBL" id="EEF35386.1"/>
    </source>
</evidence>
<keyword evidence="2" id="KW-0067">ATP-binding</keyword>
<keyword evidence="4" id="KW-1185">Reference proteome</keyword>
<sequence length="62" mass="7336">MSGYRVEEEIKRMTTSVAELAFLCLQQDKEMRPLMDEVVEQLKKTESGEHQLENLEKEHRDV</sequence>
<name>B9SLZ5_RICCO</name>
<evidence type="ECO:0000256" key="1">
    <source>
        <dbReference type="ARBA" id="ARBA00022741"/>
    </source>
</evidence>
<dbReference type="STRING" id="3988.B9SLZ5"/>
<protein>
    <submittedName>
        <fullName evidence="3">Uncharacterized protein</fullName>
    </submittedName>
</protein>
<dbReference type="AlphaFoldDB" id="B9SLZ5"/>
<dbReference type="PANTHER" id="PTHR46008:SF2">
    <property type="entry name" value="LEAF RUST 10 DISEASE-RESISTANCE LOCUS RECEPTOR-LIKE PROTEIN KINASE-LIKE 1.4"/>
    <property type="match status" value="1"/>
</dbReference>
<proteinExistence type="predicted"/>
<dbReference type="Proteomes" id="UP000008311">
    <property type="component" value="Unassembled WGS sequence"/>
</dbReference>
<evidence type="ECO:0000313" key="4">
    <source>
        <dbReference type="Proteomes" id="UP000008311"/>
    </source>
</evidence>
<dbReference type="Gene3D" id="1.10.510.10">
    <property type="entry name" value="Transferase(Phosphotransferase) domain 1"/>
    <property type="match status" value="1"/>
</dbReference>
<keyword evidence="1" id="KW-0547">Nucleotide-binding</keyword>
<evidence type="ECO:0000256" key="2">
    <source>
        <dbReference type="ARBA" id="ARBA00022840"/>
    </source>
</evidence>
<gene>
    <name evidence="3" type="ORF">RCOM_1310530</name>
</gene>
<dbReference type="GO" id="GO:0005524">
    <property type="term" value="F:ATP binding"/>
    <property type="evidence" value="ECO:0007669"/>
    <property type="project" value="UniProtKB-KW"/>
</dbReference>
<dbReference type="PANTHER" id="PTHR46008">
    <property type="entry name" value="LEAF RUST 10 DISEASE-RESISTANCE LOCUS RECEPTOR-LIKE PROTEIN KINASE-LIKE 1.4"/>
    <property type="match status" value="1"/>
</dbReference>
<dbReference type="InParanoid" id="B9SLZ5"/>